<evidence type="ECO:0000313" key="1">
    <source>
        <dbReference type="EMBL" id="KLU04879.1"/>
    </source>
</evidence>
<dbReference type="OrthoDB" id="249490at2"/>
<organism evidence="1 2">
    <name type="scientific">Rhodopirellula islandica</name>
    <dbReference type="NCBI Taxonomy" id="595434"/>
    <lineage>
        <taxon>Bacteria</taxon>
        <taxon>Pseudomonadati</taxon>
        <taxon>Planctomycetota</taxon>
        <taxon>Planctomycetia</taxon>
        <taxon>Pirellulales</taxon>
        <taxon>Pirellulaceae</taxon>
        <taxon>Rhodopirellula</taxon>
    </lineage>
</organism>
<evidence type="ECO:0000313" key="2">
    <source>
        <dbReference type="Proteomes" id="UP000036367"/>
    </source>
</evidence>
<sequence>MDEGTRFRRRTLDRARSFVLGGFFLWFTAGTAVAQGQPTQPSVAQFSAAELPVQINAPQQWAVASPPEMELENFRRGVFQGGELLGGYLTDGSGSPVGPGTTGGLDGAFWEVRLSTGIPLGNLDNLLGVRPFFRADHLSGLSGIDAPETLYSTGVTLFHRKKWNERISTIVIATPSVRSDFTTSDNAFRLFGLGLVNWQCRDDLSLSLGAVYFDRSDLGVLPAIGLTWTPSPEWKIDLMMPRPQLNRRLWVDPGQAEGWAFFGGSIGGNTWAVTREGGVRDGQSDELTVNGLRVFGGYETLVTGNRGWGMEVGYVFNRSLEYEQDAIEFDLHDAVFVEASWKF</sequence>
<dbReference type="AlphaFoldDB" id="A0A0J1EH93"/>
<protein>
    <submittedName>
        <fullName evidence="1">Signal peptide protein</fullName>
    </submittedName>
</protein>
<accession>A0A0J1EH93</accession>
<gene>
    <name evidence="1" type="ORF">RISK_003147</name>
</gene>
<dbReference type="Proteomes" id="UP000036367">
    <property type="component" value="Unassembled WGS sequence"/>
</dbReference>
<dbReference type="STRING" id="595434.RISK_003147"/>
<reference evidence="1" key="1">
    <citation type="submission" date="2015-05" db="EMBL/GenBank/DDBJ databases">
        <title>Permanent draft genome of Rhodopirellula islandicus K833.</title>
        <authorList>
            <person name="Kizina J."/>
            <person name="Richter M."/>
            <person name="Glockner F.O."/>
            <person name="Harder J."/>
        </authorList>
    </citation>
    <scope>NUCLEOTIDE SEQUENCE [LARGE SCALE GENOMIC DNA]</scope>
    <source>
        <strain evidence="1">K833</strain>
    </source>
</reference>
<proteinExistence type="predicted"/>
<dbReference type="EMBL" id="LECT01000025">
    <property type="protein sequence ID" value="KLU04879.1"/>
    <property type="molecule type" value="Genomic_DNA"/>
</dbReference>
<comment type="caution">
    <text evidence="1">The sequence shown here is derived from an EMBL/GenBank/DDBJ whole genome shotgun (WGS) entry which is preliminary data.</text>
</comment>
<dbReference type="PATRIC" id="fig|595434.4.peg.2999"/>
<keyword evidence="2" id="KW-1185">Reference proteome</keyword>
<name>A0A0J1EH93_RHOIS</name>
<dbReference type="RefSeq" id="WP_047814679.1">
    <property type="nucleotide sequence ID" value="NZ_LECT01000025.1"/>
</dbReference>